<dbReference type="PRINTS" id="PR00315">
    <property type="entry name" value="ELONGATNFCT"/>
</dbReference>
<dbReference type="GO" id="GO:0003746">
    <property type="term" value="F:translation elongation factor activity"/>
    <property type="evidence" value="ECO:0007669"/>
    <property type="project" value="UniProtKB-UniRule"/>
</dbReference>
<comment type="function">
    <text evidence="10">GTP hydrolase that promotes the GTP-dependent binding of aminoacyl-tRNA to the A-site of ribosomes during protein biosynthesis.</text>
</comment>
<comment type="caution">
    <text evidence="12">The sequence shown here is derived from an EMBL/GenBank/DDBJ whole genome shotgun (WGS) entry which is preliminary data.</text>
</comment>
<dbReference type="CDD" id="cd03693">
    <property type="entry name" value="EF1_alpha_II"/>
    <property type="match status" value="1"/>
</dbReference>
<dbReference type="GO" id="GO:0003924">
    <property type="term" value="F:GTPase activity"/>
    <property type="evidence" value="ECO:0007669"/>
    <property type="project" value="UniProtKB-UniRule"/>
</dbReference>
<evidence type="ECO:0000256" key="10">
    <source>
        <dbReference type="HAMAP-Rule" id="MF_00118"/>
    </source>
</evidence>
<dbReference type="InterPro" id="IPR009000">
    <property type="entry name" value="Transl_B-barrel_sf"/>
</dbReference>
<comment type="subcellular location">
    <subcellularLocation>
        <location evidence="1 10">Cytoplasm</location>
    </subcellularLocation>
</comment>
<comment type="similarity">
    <text evidence="10">Belongs to the TRAFAC class translation factor GTPase superfamily. Classic translation factor GTPase family. EF-Tu/EF-1A subfamily.</text>
</comment>
<dbReference type="NCBIfam" id="NF008969">
    <property type="entry name" value="PRK12317.1"/>
    <property type="match status" value="1"/>
</dbReference>
<dbReference type="GO" id="GO:0000287">
    <property type="term" value="F:magnesium ion binding"/>
    <property type="evidence" value="ECO:0007669"/>
    <property type="project" value="UniProtKB-UniRule"/>
</dbReference>
<evidence type="ECO:0000313" key="12">
    <source>
        <dbReference type="EMBL" id="MXR52059.1"/>
    </source>
</evidence>
<dbReference type="NCBIfam" id="TIGR00231">
    <property type="entry name" value="small_GTP"/>
    <property type="match status" value="1"/>
</dbReference>
<protein>
    <recommendedName>
        <fullName evidence="10">Elongation factor 1-alpha</fullName>
        <shortName evidence="10">EF-1-alpha</shortName>
        <ecNumber evidence="10">3.6.5.3</ecNumber>
    </recommendedName>
    <alternativeName>
        <fullName evidence="10">Elongation factor Tu</fullName>
        <shortName evidence="10">EF-Tu</shortName>
    </alternativeName>
</protein>
<feature type="binding site" evidence="10">
    <location>
        <begin position="14"/>
        <end position="21"/>
    </location>
    <ligand>
        <name>GTP</name>
        <dbReference type="ChEBI" id="CHEBI:37565"/>
    </ligand>
</feature>
<dbReference type="InterPro" id="IPR005225">
    <property type="entry name" value="Small_GTP-bd"/>
</dbReference>
<dbReference type="Pfam" id="PF22594">
    <property type="entry name" value="GTP-eEF1A_C"/>
    <property type="match status" value="1"/>
</dbReference>
<dbReference type="RefSeq" id="WP_159764204.1">
    <property type="nucleotide sequence ID" value="NZ_WUUT01000004.1"/>
</dbReference>
<dbReference type="InterPro" id="IPR000795">
    <property type="entry name" value="T_Tr_GTP-bd_dom"/>
</dbReference>
<dbReference type="InterPro" id="IPR027417">
    <property type="entry name" value="P-loop_NTPase"/>
</dbReference>
<dbReference type="PROSITE" id="PS00301">
    <property type="entry name" value="G_TR_1"/>
    <property type="match status" value="1"/>
</dbReference>
<dbReference type="Pfam" id="PF00009">
    <property type="entry name" value="GTP_EFTU"/>
    <property type="match status" value="1"/>
</dbReference>
<evidence type="ECO:0000259" key="11">
    <source>
        <dbReference type="PROSITE" id="PS51722"/>
    </source>
</evidence>
<dbReference type="InterPro" id="IPR004539">
    <property type="entry name" value="Transl_elong_EF1A_euk/arc"/>
</dbReference>
<keyword evidence="4 10" id="KW-0547">Nucleotide-binding</keyword>
<dbReference type="OrthoDB" id="371718at2157"/>
<dbReference type="InterPro" id="IPR054696">
    <property type="entry name" value="GTP-eEF1A_C"/>
</dbReference>
<feature type="binding site" evidence="10">
    <location>
        <position position="21"/>
    </location>
    <ligand>
        <name>Mg(2+)</name>
        <dbReference type="ChEBI" id="CHEBI:18420"/>
    </ligand>
</feature>
<dbReference type="SUPFAM" id="SSF50465">
    <property type="entry name" value="EF-Tu/eEF-1alpha/eIF2-gamma C-terminal domain"/>
    <property type="match status" value="1"/>
</dbReference>
<dbReference type="InterPro" id="IPR050100">
    <property type="entry name" value="TRAFAC_GTPase_members"/>
</dbReference>
<dbReference type="Gene3D" id="2.40.30.10">
    <property type="entry name" value="Translation factors"/>
    <property type="match status" value="2"/>
</dbReference>
<keyword evidence="5 10" id="KW-0251">Elongation factor</keyword>
<evidence type="ECO:0000256" key="3">
    <source>
        <dbReference type="ARBA" id="ARBA00022723"/>
    </source>
</evidence>
<dbReference type="CDD" id="cd01883">
    <property type="entry name" value="EF1_alpha"/>
    <property type="match status" value="1"/>
</dbReference>
<dbReference type="PROSITE" id="PS51722">
    <property type="entry name" value="G_TR_2"/>
    <property type="match status" value="1"/>
</dbReference>
<dbReference type="GO" id="GO:0005525">
    <property type="term" value="F:GTP binding"/>
    <property type="evidence" value="ECO:0007669"/>
    <property type="project" value="UniProtKB-UniRule"/>
</dbReference>
<evidence type="ECO:0000256" key="1">
    <source>
        <dbReference type="ARBA" id="ARBA00004496"/>
    </source>
</evidence>
<dbReference type="NCBIfam" id="TIGR00483">
    <property type="entry name" value="EF-1_alpha"/>
    <property type="match status" value="1"/>
</dbReference>
<feature type="domain" description="Tr-type G" evidence="11">
    <location>
        <begin position="5"/>
        <end position="220"/>
    </location>
</feature>
<dbReference type="FunFam" id="2.40.30.10:FF:000003">
    <property type="entry name" value="Elongation factor 1-alpha"/>
    <property type="match status" value="1"/>
</dbReference>
<dbReference type="InterPro" id="IPR004161">
    <property type="entry name" value="EFTu-like_2"/>
</dbReference>
<dbReference type="Proteomes" id="UP000466535">
    <property type="component" value="Unassembled WGS sequence"/>
</dbReference>
<reference evidence="12 13" key="1">
    <citation type="submission" date="2019-12" db="EMBL/GenBank/DDBJ databases">
        <title>Isolation and characterization of three novel carbon monoxide-oxidizing members of Halobacteria from salione crusts and soils.</title>
        <authorList>
            <person name="Myers M.R."/>
            <person name="King G.M."/>
        </authorList>
    </citation>
    <scope>NUCLEOTIDE SEQUENCE [LARGE SCALE GENOMIC DNA]</scope>
    <source>
        <strain evidence="12 13">WSH3</strain>
    </source>
</reference>
<dbReference type="HAMAP" id="MF_00118_A">
    <property type="entry name" value="EF_Tu_A"/>
    <property type="match status" value="1"/>
</dbReference>
<feature type="binding site" evidence="10">
    <location>
        <begin position="91"/>
        <end position="95"/>
    </location>
    <ligand>
        <name>GTP</name>
        <dbReference type="ChEBI" id="CHEBI:37565"/>
    </ligand>
</feature>
<evidence type="ECO:0000256" key="4">
    <source>
        <dbReference type="ARBA" id="ARBA00022741"/>
    </source>
</evidence>
<evidence type="ECO:0000256" key="2">
    <source>
        <dbReference type="ARBA" id="ARBA00022490"/>
    </source>
</evidence>
<sequence>MSEDKPHQNLAVIGHVDHGKSTLVGRLLYETENVPEHVIEQHKEEAEEKGKGGFEFAYVMDNLAEERERGVTIDIAHQEFDTDEYYFTIVDCPGHRDFVKNMITGASQADNAVLVVAADDGVQPQTQEHVFLARTLGIDEMIIAVNKMDLVDYEEGRYEQTKDEVEDLLNQVRFDTDSVKYIPVSAFEGDNVASESENTPWYDGEILLEALNNLPEPSPPTDADLRLPIQDVYTISGIGTVPVGRVETGVLNTGDNVSFQPSDVSGEVKTIEMHHEEVPKAEPGDNVGFNVRGIGKDDIRRGDVCGPADDPPSVAETFQAQVVVMQHPSVITAGYTPVFHAHTAQVACTIESIDKKIDPASGETAEEDPDFIQSGDAAVVTVRPQKPLSIEPSSEIPELGSFAIRDMGQTIAAGKVLSVNER</sequence>
<name>A0A6B0TFU8_9EURY</name>
<organism evidence="12 13">
    <name type="scientific">Halovenus carboxidivorans</name>
    <dbReference type="NCBI Taxonomy" id="2692199"/>
    <lineage>
        <taxon>Archaea</taxon>
        <taxon>Methanobacteriati</taxon>
        <taxon>Methanobacteriota</taxon>
        <taxon>Stenosarchaea group</taxon>
        <taxon>Halobacteria</taxon>
        <taxon>Halobacteriales</taxon>
        <taxon>Haloarculaceae</taxon>
        <taxon>Halovenus</taxon>
    </lineage>
</organism>
<evidence type="ECO:0000256" key="8">
    <source>
        <dbReference type="ARBA" id="ARBA00022917"/>
    </source>
</evidence>
<gene>
    <name evidence="10 12" type="primary">tuf</name>
    <name evidence="12" type="ORF">GRX03_10670</name>
</gene>
<keyword evidence="13" id="KW-1185">Reference proteome</keyword>
<dbReference type="FunFam" id="2.40.30.10:FF:000005">
    <property type="entry name" value="Elongation factor 1-alpha"/>
    <property type="match status" value="1"/>
</dbReference>
<evidence type="ECO:0000256" key="5">
    <source>
        <dbReference type="ARBA" id="ARBA00022768"/>
    </source>
</evidence>
<dbReference type="SUPFAM" id="SSF52540">
    <property type="entry name" value="P-loop containing nucleoside triphosphate hydrolases"/>
    <property type="match status" value="1"/>
</dbReference>
<keyword evidence="8 10" id="KW-0648">Protein biosynthesis</keyword>
<comment type="catalytic activity">
    <reaction evidence="10">
        <text>GTP + H2O = GDP + phosphate + H(+)</text>
        <dbReference type="Rhea" id="RHEA:19669"/>
        <dbReference type="ChEBI" id="CHEBI:15377"/>
        <dbReference type="ChEBI" id="CHEBI:15378"/>
        <dbReference type="ChEBI" id="CHEBI:37565"/>
        <dbReference type="ChEBI" id="CHEBI:43474"/>
        <dbReference type="ChEBI" id="CHEBI:58189"/>
        <dbReference type="EC" id="3.6.5.3"/>
    </reaction>
</comment>
<dbReference type="PANTHER" id="PTHR23115">
    <property type="entry name" value="TRANSLATION FACTOR"/>
    <property type="match status" value="1"/>
</dbReference>
<dbReference type="SUPFAM" id="SSF50447">
    <property type="entry name" value="Translation proteins"/>
    <property type="match status" value="1"/>
</dbReference>
<dbReference type="InterPro" id="IPR009001">
    <property type="entry name" value="Transl_elong_EF1A/Init_IF2_C"/>
</dbReference>
<evidence type="ECO:0000256" key="6">
    <source>
        <dbReference type="ARBA" id="ARBA00022801"/>
    </source>
</evidence>
<keyword evidence="6 10" id="KW-0378">Hydrolase</keyword>
<dbReference type="AlphaFoldDB" id="A0A6B0TFU8"/>
<dbReference type="InterPro" id="IPR031157">
    <property type="entry name" value="G_TR_CS"/>
</dbReference>
<dbReference type="Gene3D" id="3.40.50.300">
    <property type="entry name" value="P-loop containing nucleotide triphosphate hydrolases"/>
    <property type="match status" value="1"/>
</dbReference>
<keyword evidence="9 10" id="KW-0342">GTP-binding</keyword>
<dbReference type="GO" id="GO:0005737">
    <property type="term" value="C:cytoplasm"/>
    <property type="evidence" value="ECO:0007669"/>
    <property type="project" value="UniProtKB-SubCell"/>
</dbReference>
<feature type="binding site" evidence="10">
    <location>
        <begin position="146"/>
        <end position="149"/>
    </location>
    <ligand>
        <name>GTP</name>
        <dbReference type="ChEBI" id="CHEBI:37565"/>
    </ligand>
</feature>
<evidence type="ECO:0000256" key="9">
    <source>
        <dbReference type="ARBA" id="ARBA00023134"/>
    </source>
</evidence>
<proteinExistence type="inferred from homology"/>
<dbReference type="EC" id="3.6.5.3" evidence="10"/>
<dbReference type="CDD" id="cd03705">
    <property type="entry name" value="EF1_alpha_III"/>
    <property type="match status" value="1"/>
</dbReference>
<keyword evidence="7 10" id="KW-0460">Magnesium</keyword>
<dbReference type="EMBL" id="WUUT01000004">
    <property type="protein sequence ID" value="MXR52059.1"/>
    <property type="molecule type" value="Genomic_DNA"/>
</dbReference>
<evidence type="ECO:0000256" key="7">
    <source>
        <dbReference type="ARBA" id="ARBA00022842"/>
    </source>
</evidence>
<evidence type="ECO:0000313" key="13">
    <source>
        <dbReference type="Proteomes" id="UP000466535"/>
    </source>
</evidence>
<accession>A0A6B0TFU8</accession>
<keyword evidence="2 10" id="KW-0963">Cytoplasm</keyword>
<keyword evidence="3 10" id="KW-0479">Metal-binding</keyword>
<dbReference type="Pfam" id="PF03144">
    <property type="entry name" value="GTP_EFTU_D2"/>
    <property type="match status" value="1"/>
</dbReference>